<proteinExistence type="predicted"/>
<dbReference type="Pfam" id="PF23838">
    <property type="entry name" value="DUF7208"/>
    <property type="match status" value="1"/>
</dbReference>
<sequence>MSASTNTNLIARTALSGLLQTHLLPGLSITKLAYTTLNERLSINADAQIATTDRPAFGYYCIGDKGHYNVPAADNEIIIEPAQHTAADFGPFNMIPFVMRLETNDLSASERANYALRKLENLNGVNYFSYYLKKIDLSAAKPTLRHTVVIDGESTTTEFVPNSSNLFPTRPTLTSAQATTTNSEYLTASMEVDVPFDENDVAELNNVASILYGSQKRAIISEIGLVSAIQRSVQATGPGGAQINMVEAIYAQVLTWLSTYRQLSFDNQGFVITLEMGANEPMLTSNSVTTASTTSGITATIKSLA</sequence>
<protein>
    <submittedName>
        <fullName evidence="1">Virion structural protein</fullName>
    </submittedName>
</protein>
<evidence type="ECO:0000313" key="1">
    <source>
        <dbReference type="EMBL" id="QQV92085.1"/>
    </source>
</evidence>
<gene>
    <name evidence="1" type="ORF">vBKpMFBKp24_364</name>
</gene>
<name>A0A7U0GBF0_9CAUD</name>
<dbReference type="InterPro" id="IPR055632">
    <property type="entry name" value="DUF7208"/>
</dbReference>
<reference evidence="1 2" key="1">
    <citation type="submission" date="2020-12" db="EMBL/GenBank/DDBJ databases">
        <title>Genomic characterization of four novel bacteriophages infecting Klebsiella pneumoniae.</title>
        <authorList>
            <person name="Estrada Bonilla B."/>
            <person name="Costa A.R."/>
            <person name="van Rossum T."/>
            <person name="Hagedoorn S."/>
            <person name="Wallinga H."/>
            <person name="Xiao M."/>
            <person name="Song W."/>
            <person name="Haas P.-J."/>
            <person name="Nobrega F.L."/>
            <person name="Brouns S.J.J."/>
        </authorList>
    </citation>
    <scope>NUCLEOTIDE SEQUENCE [LARGE SCALE GENOMIC DNA]</scope>
</reference>
<keyword evidence="2" id="KW-1185">Reference proteome</keyword>
<dbReference type="EMBL" id="MW394391">
    <property type="protein sequence ID" value="QQV92085.1"/>
    <property type="molecule type" value="Genomic_DNA"/>
</dbReference>
<organism evidence="1 2">
    <name type="scientific">Klebsiella phage vB_KpM_FBKp24</name>
    <dbReference type="NCBI Taxonomy" id="2801834"/>
    <lineage>
        <taxon>Viruses</taxon>
        <taxon>Duplodnaviria</taxon>
        <taxon>Heunggongvirae</taxon>
        <taxon>Uroviricota</taxon>
        <taxon>Caudoviricetes</taxon>
        <taxon>Chimalliviridae</taxon>
        <taxon>Maaswegvirus</taxon>
        <taxon>Maaswegvirus Kp24</taxon>
    </lineage>
</organism>
<dbReference type="Proteomes" id="UP000596381">
    <property type="component" value="Segment"/>
</dbReference>
<accession>A0A7U0GBF0</accession>
<evidence type="ECO:0000313" key="2">
    <source>
        <dbReference type="Proteomes" id="UP000596381"/>
    </source>
</evidence>